<proteinExistence type="predicted"/>
<reference evidence="2" key="1">
    <citation type="submission" date="2017-09" db="EMBL/GenBank/DDBJ databases">
        <authorList>
            <person name="Varghese N."/>
            <person name="Submissions S."/>
        </authorList>
    </citation>
    <scope>NUCLEOTIDE SEQUENCE [LARGE SCALE GENOMIC DNA]</scope>
    <source>
        <strain evidence="2">DSM 29961</strain>
    </source>
</reference>
<evidence type="ECO:0000313" key="2">
    <source>
        <dbReference type="Proteomes" id="UP000219452"/>
    </source>
</evidence>
<organism evidence="1 2">
    <name type="scientific">Spirosoma fluviale</name>
    <dbReference type="NCBI Taxonomy" id="1597977"/>
    <lineage>
        <taxon>Bacteria</taxon>
        <taxon>Pseudomonadati</taxon>
        <taxon>Bacteroidota</taxon>
        <taxon>Cytophagia</taxon>
        <taxon>Cytophagales</taxon>
        <taxon>Cytophagaceae</taxon>
        <taxon>Spirosoma</taxon>
    </lineage>
</organism>
<accession>A0A286G397</accession>
<dbReference type="EMBL" id="OCNH01000002">
    <property type="protein sequence ID" value="SOD89952.1"/>
    <property type="molecule type" value="Genomic_DNA"/>
</dbReference>
<gene>
    <name evidence="1" type="ORF">SAMN06269250_3246</name>
</gene>
<sequence>MWQRKPVAKYGGGMYKVNFTRSLFEEPDPFNRCLDSALTDKQAKNKRNVSRIQ</sequence>
<protein>
    <submittedName>
        <fullName evidence="1">Uncharacterized protein</fullName>
    </submittedName>
</protein>
<evidence type="ECO:0000313" key="1">
    <source>
        <dbReference type="EMBL" id="SOD89952.1"/>
    </source>
</evidence>
<dbReference type="AlphaFoldDB" id="A0A286G397"/>
<name>A0A286G397_9BACT</name>
<keyword evidence="2" id="KW-1185">Reference proteome</keyword>
<dbReference type="Proteomes" id="UP000219452">
    <property type="component" value="Unassembled WGS sequence"/>
</dbReference>